<name>A0A815KXV0_9BILA</name>
<keyword evidence="3" id="KW-1185">Reference proteome</keyword>
<dbReference type="Proteomes" id="UP000663829">
    <property type="component" value="Unassembled WGS sequence"/>
</dbReference>
<evidence type="ECO:0000313" key="3">
    <source>
        <dbReference type="Proteomes" id="UP000663829"/>
    </source>
</evidence>
<protein>
    <submittedName>
        <fullName evidence="1">Uncharacterized protein</fullName>
    </submittedName>
</protein>
<dbReference type="OrthoDB" id="10056929at2759"/>
<gene>
    <name evidence="1" type="ORF">GPM918_LOCUS33023</name>
    <name evidence="2" type="ORF">SRO942_LOCUS33698</name>
</gene>
<evidence type="ECO:0000313" key="2">
    <source>
        <dbReference type="EMBL" id="CAF4289984.1"/>
    </source>
</evidence>
<dbReference type="AlphaFoldDB" id="A0A815KXV0"/>
<accession>A0A815KXV0</accession>
<dbReference type="Proteomes" id="UP000681722">
    <property type="component" value="Unassembled WGS sequence"/>
</dbReference>
<comment type="caution">
    <text evidence="1">The sequence shown here is derived from an EMBL/GenBank/DDBJ whole genome shotgun (WGS) entry which is preliminary data.</text>
</comment>
<reference evidence="1" key="1">
    <citation type="submission" date="2021-02" db="EMBL/GenBank/DDBJ databases">
        <authorList>
            <person name="Nowell W R."/>
        </authorList>
    </citation>
    <scope>NUCLEOTIDE SEQUENCE</scope>
</reference>
<sequence length="102" mass="11428">QNGRIGLTKRYKEGTGDPTQNFGHTVTLQLCWNSDHDQFEAGYGQIQIATLDTTPETAYNKFNHSVRPNIRVEHCNSNNDDKCTNSELLNSETKGMLQGKNA</sequence>
<evidence type="ECO:0000313" key="1">
    <source>
        <dbReference type="EMBL" id="CAF1395817.1"/>
    </source>
</evidence>
<dbReference type="EMBL" id="CAJNOQ010017256">
    <property type="protein sequence ID" value="CAF1395817.1"/>
    <property type="molecule type" value="Genomic_DNA"/>
</dbReference>
<dbReference type="EMBL" id="CAJOBC010082671">
    <property type="protein sequence ID" value="CAF4289984.1"/>
    <property type="molecule type" value="Genomic_DNA"/>
</dbReference>
<organism evidence="1 3">
    <name type="scientific">Didymodactylos carnosus</name>
    <dbReference type="NCBI Taxonomy" id="1234261"/>
    <lineage>
        <taxon>Eukaryota</taxon>
        <taxon>Metazoa</taxon>
        <taxon>Spiralia</taxon>
        <taxon>Gnathifera</taxon>
        <taxon>Rotifera</taxon>
        <taxon>Eurotatoria</taxon>
        <taxon>Bdelloidea</taxon>
        <taxon>Philodinida</taxon>
        <taxon>Philodinidae</taxon>
        <taxon>Didymodactylos</taxon>
    </lineage>
</organism>
<feature type="non-terminal residue" evidence="1">
    <location>
        <position position="1"/>
    </location>
</feature>
<proteinExistence type="predicted"/>